<reference evidence="7" key="1">
    <citation type="submission" date="2024-06" db="EMBL/GenBank/DDBJ databases">
        <title>Multi-omics analyses provide insights into the biosynthesis of the anticancer antibiotic pleurotin in Hohenbuehelia grisea.</title>
        <authorList>
            <person name="Weaver J.A."/>
            <person name="Alberti F."/>
        </authorList>
    </citation>
    <scope>NUCLEOTIDE SEQUENCE [LARGE SCALE GENOMIC DNA]</scope>
    <source>
        <strain evidence="7">T-177</strain>
    </source>
</reference>
<feature type="compositionally biased region" description="Polar residues" evidence="4">
    <location>
        <begin position="1170"/>
        <end position="1186"/>
    </location>
</feature>
<feature type="compositionally biased region" description="Acidic residues" evidence="4">
    <location>
        <begin position="1155"/>
        <end position="1168"/>
    </location>
</feature>
<dbReference type="PANTHER" id="PTHR45339:SF1">
    <property type="entry name" value="HYBRID SIGNAL TRANSDUCTION HISTIDINE KINASE J"/>
    <property type="match status" value="1"/>
</dbReference>
<evidence type="ECO:0000313" key="7">
    <source>
        <dbReference type="Proteomes" id="UP001556367"/>
    </source>
</evidence>
<keyword evidence="2" id="KW-0902">Two-component regulatory system</keyword>
<name>A0ABR3J2Q9_9AGAR</name>
<evidence type="ECO:0000256" key="2">
    <source>
        <dbReference type="ARBA" id="ARBA00023012"/>
    </source>
</evidence>
<evidence type="ECO:0000313" key="6">
    <source>
        <dbReference type="EMBL" id="KAL0949783.1"/>
    </source>
</evidence>
<protein>
    <recommendedName>
        <fullName evidence="5">Response regulatory domain-containing protein</fullName>
    </recommendedName>
</protein>
<dbReference type="SUPFAM" id="SSF52172">
    <property type="entry name" value="CheY-like"/>
    <property type="match status" value="1"/>
</dbReference>
<feature type="region of interest" description="Disordered" evidence="4">
    <location>
        <begin position="1"/>
        <end position="26"/>
    </location>
</feature>
<feature type="compositionally biased region" description="Basic residues" evidence="4">
    <location>
        <begin position="574"/>
        <end position="587"/>
    </location>
</feature>
<dbReference type="CDD" id="cd17546">
    <property type="entry name" value="REC_hyHK_CKI1_RcsC-like"/>
    <property type="match status" value="1"/>
</dbReference>
<dbReference type="InterPro" id="IPR001789">
    <property type="entry name" value="Sig_transdc_resp-reg_receiver"/>
</dbReference>
<feature type="region of interest" description="Disordered" evidence="4">
    <location>
        <begin position="71"/>
        <end position="144"/>
    </location>
</feature>
<feature type="region of interest" description="Disordered" evidence="4">
    <location>
        <begin position="824"/>
        <end position="908"/>
    </location>
</feature>
<comment type="caution">
    <text evidence="6">The sequence shown here is derived from an EMBL/GenBank/DDBJ whole genome shotgun (WGS) entry which is preliminary data.</text>
</comment>
<organism evidence="6 7">
    <name type="scientific">Hohenbuehelia grisea</name>
    <dbReference type="NCBI Taxonomy" id="104357"/>
    <lineage>
        <taxon>Eukaryota</taxon>
        <taxon>Fungi</taxon>
        <taxon>Dikarya</taxon>
        <taxon>Basidiomycota</taxon>
        <taxon>Agaricomycotina</taxon>
        <taxon>Agaricomycetes</taxon>
        <taxon>Agaricomycetidae</taxon>
        <taxon>Agaricales</taxon>
        <taxon>Pleurotineae</taxon>
        <taxon>Pleurotaceae</taxon>
        <taxon>Hohenbuehelia</taxon>
    </lineage>
</organism>
<evidence type="ECO:0000256" key="3">
    <source>
        <dbReference type="PROSITE-ProRule" id="PRU00169"/>
    </source>
</evidence>
<dbReference type="Gene3D" id="3.40.50.2300">
    <property type="match status" value="1"/>
</dbReference>
<dbReference type="Proteomes" id="UP001556367">
    <property type="component" value="Unassembled WGS sequence"/>
</dbReference>
<accession>A0ABR3J2Q9</accession>
<evidence type="ECO:0000259" key="5">
    <source>
        <dbReference type="PROSITE" id="PS50110"/>
    </source>
</evidence>
<feature type="compositionally biased region" description="Basic and acidic residues" evidence="4">
    <location>
        <begin position="500"/>
        <end position="515"/>
    </location>
</feature>
<dbReference type="InterPro" id="IPR011006">
    <property type="entry name" value="CheY-like_superfamily"/>
</dbReference>
<dbReference type="PANTHER" id="PTHR45339">
    <property type="entry name" value="HYBRID SIGNAL TRANSDUCTION HISTIDINE KINASE J"/>
    <property type="match status" value="1"/>
</dbReference>
<keyword evidence="1 3" id="KW-0597">Phosphoprotein</keyword>
<feature type="compositionally biased region" description="Basic and acidic residues" evidence="4">
    <location>
        <begin position="716"/>
        <end position="727"/>
    </location>
</feature>
<feature type="domain" description="Response regulatory" evidence="5">
    <location>
        <begin position="915"/>
        <end position="1068"/>
    </location>
</feature>
<dbReference type="SMART" id="SM00448">
    <property type="entry name" value="REC"/>
    <property type="match status" value="1"/>
</dbReference>
<keyword evidence="7" id="KW-1185">Reference proteome</keyword>
<dbReference type="Pfam" id="PF00072">
    <property type="entry name" value="Response_reg"/>
    <property type="match status" value="1"/>
</dbReference>
<feature type="region of interest" description="Disordered" evidence="4">
    <location>
        <begin position="695"/>
        <end position="727"/>
    </location>
</feature>
<feature type="compositionally biased region" description="Low complexity" evidence="4">
    <location>
        <begin position="701"/>
        <end position="715"/>
    </location>
</feature>
<feature type="region of interest" description="Disordered" evidence="4">
    <location>
        <begin position="500"/>
        <end position="532"/>
    </location>
</feature>
<feature type="region of interest" description="Disordered" evidence="4">
    <location>
        <begin position="569"/>
        <end position="602"/>
    </location>
</feature>
<feature type="region of interest" description="Disordered" evidence="4">
    <location>
        <begin position="984"/>
        <end position="1004"/>
    </location>
</feature>
<dbReference type="PROSITE" id="PS50110">
    <property type="entry name" value="RESPONSE_REGULATORY"/>
    <property type="match status" value="1"/>
</dbReference>
<feature type="compositionally biased region" description="Polar residues" evidence="4">
    <location>
        <begin position="828"/>
        <end position="844"/>
    </location>
</feature>
<feature type="compositionally biased region" description="Polar residues" evidence="4">
    <location>
        <begin position="1110"/>
        <end position="1121"/>
    </location>
</feature>
<dbReference type="EMBL" id="JASNQZ010000012">
    <property type="protein sequence ID" value="KAL0949783.1"/>
    <property type="molecule type" value="Genomic_DNA"/>
</dbReference>
<proteinExistence type="predicted"/>
<feature type="compositionally biased region" description="Low complexity" evidence="4">
    <location>
        <begin position="1"/>
        <end position="22"/>
    </location>
</feature>
<evidence type="ECO:0000256" key="4">
    <source>
        <dbReference type="SAM" id="MobiDB-lite"/>
    </source>
</evidence>
<gene>
    <name evidence="6" type="ORF">HGRIS_009822</name>
</gene>
<evidence type="ECO:0000256" key="1">
    <source>
        <dbReference type="ARBA" id="ARBA00022553"/>
    </source>
</evidence>
<feature type="region of interest" description="Disordered" evidence="4">
    <location>
        <begin position="1100"/>
        <end position="1272"/>
    </location>
</feature>
<sequence>MANSAMTARAPTSPTPPAAQASGERVVQDKVITDLPGSVRTNWSFEDETPVTTLSPAERAALLAYVEEEAEAEDGIDVDGLQKPRASSHNGSDALPARALGEGPPTSLQPRFSRAFSMPLPSQLGQLQNPHRFGSSPASRDQDDTVMTGEVAQFRELSLELADWVQMIIQTMLQISPPQILDPAKEQFSACSLAVPTPSMSAMFTIMKSLNYISANMAAFCAEPARFSGSTQPELIAGFADNPMNDFDIGELLQNVGDALSGSAAQAGVDLVLFHADVGMKHVMVKGDESGISFALSHIVRQTMATAKRGDSIELGLFIGPKDSKPHDVIFGPGFQTTEDEVYRVSSAEADGPLQCIVDIIHRFDEGSLALEADAVVPESQLRDEPTFSTVLLKRLLYQIGGSLTTSLPASSFTVGRACRLNLGLDRGTSVVSTPVHAPPGVDDNHISTEPTPEQLMTFAETLRGKKVALYASSKGSFAHHFTSYLTAWGMNVSHFSEETKNEAARESALHENSPDHISIASGHSAKGPGEEKLPEQPLSFIFIDDDVVVLKERLQALRVRPVESPGYPLNLNPRKRPLLSGHHRRSTTSIPRAVPPPSIPAPPAPPPVVIVHFTSLANYKVIKDMIQSTVASYAGTTTPVPEVMIIPKPAGPRRFLTALHTAVTKPVVDPFFLPIATSPITPGPGANPFFTVIGKTNMGPPMQSPSSRPSGSRSNSDRSSRSFRDIDVNALPASPLSFPENREYFAEVAAKSEGSPQTGIFIRSPDGTPNAILFQPKGKTARSVSSSSQAMERDFGQLTIPPDALHVAPAARAERAISFSSLHEAENSSSAGEAGDSSITSTPRGKGRTASISREELPRQPVARRGSGGTSRRVTPPASPLSDTRSSSARRLRRNGLPTPKGKGSENKIVPPIKVLIVDDNPINQTILSTFMRKKKIKYDVAKDGQEAVDKWRSGGFHLILMDIQMPVMDGIQATQEIRRSEKVNASAGYPPTPGSEIAPMATPLRTPSDLAVDARPSPYRPSVIIVALTASSLQSDRVAALAAGCNDFLTKPVNLEWLNSKIIEWGSIKALQVWADMKPEMDASMTVKARSVADRLHVPAGRGEGQRSLANGSNQSGETGQKEENVARPVVGKQTSVVSPSYWGAGRSNGPFDDIEDELDFDDDDLGNINTPSVSRTRGDSSYSLPIGPRRRPSPSSLDAQDVTSHRAGRAGSSSSQTRNPPDPTPPSREYTRLPIESDGSDTVGGGTDSDLTDHQPEPTPPAGTELPRR</sequence>
<feature type="modified residue" description="4-aspartylphosphate" evidence="3">
    <location>
        <position position="964"/>
    </location>
</feature>